<keyword evidence="11" id="KW-1185">Reference proteome</keyword>
<keyword evidence="4" id="KW-0997">Cell inner membrane</keyword>
<feature type="transmembrane region" description="Helical" evidence="9">
    <location>
        <begin position="132"/>
        <end position="158"/>
    </location>
</feature>
<keyword evidence="5 9" id="KW-0812">Transmembrane</keyword>
<accession>A0A940Y5Y0</accession>
<evidence type="ECO:0000256" key="6">
    <source>
        <dbReference type="ARBA" id="ARBA00022989"/>
    </source>
</evidence>
<comment type="caution">
    <text evidence="10">The sequence shown here is derived from an EMBL/GenBank/DDBJ whole genome shotgun (WGS) entry which is preliminary data.</text>
</comment>
<evidence type="ECO:0000256" key="1">
    <source>
        <dbReference type="ARBA" id="ARBA00004429"/>
    </source>
</evidence>
<dbReference type="AlphaFoldDB" id="A0A940Y5Y0"/>
<keyword evidence="6 9" id="KW-1133">Transmembrane helix</keyword>
<keyword evidence="2" id="KW-0813">Transport</keyword>
<evidence type="ECO:0000256" key="8">
    <source>
        <dbReference type="ARBA" id="ARBA00035655"/>
    </source>
</evidence>
<evidence type="ECO:0000256" key="5">
    <source>
        <dbReference type="ARBA" id="ARBA00022692"/>
    </source>
</evidence>
<organism evidence="10 11">
    <name type="scientific">Ideonella alba</name>
    <dbReference type="NCBI Taxonomy" id="2824118"/>
    <lineage>
        <taxon>Bacteria</taxon>
        <taxon>Pseudomonadati</taxon>
        <taxon>Pseudomonadota</taxon>
        <taxon>Betaproteobacteria</taxon>
        <taxon>Burkholderiales</taxon>
        <taxon>Sphaerotilaceae</taxon>
        <taxon>Ideonella</taxon>
    </lineage>
</organism>
<evidence type="ECO:0000256" key="4">
    <source>
        <dbReference type="ARBA" id="ARBA00022519"/>
    </source>
</evidence>
<evidence type="ECO:0000256" key="9">
    <source>
        <dbReference type="SAM" id="Phobius"/>
    </source>
</evidence>
<gene>
    <name evidence="10" type="ORF">KAK03_09835</name>
</gene>
<keyword evidence="7 9" id="KW-0472">Membrane</keyword>
<dbReference type="PANTHER" id="PTHR30574">
    <property type="entry name" value="INNER MEMBRANE PROTEIN YEDE"/>
    <property type="match status" value="1"/>
</dbReference>
<protein>
    <submittedName>
        <fullName evidence="10">YeeE/YedE family protein</fullName>
    </submittedName>
</protein>
<proteinExistence type="inferred from homology"/>
<evidence type="ECO:0000313" key="10">
    <source>
        <dbReference type="EMBL" id="MBQ0930789.1"/>
    </source>
</evidence>
<dbReference type="EMBL" id="JAGQDD010000005">
    <property type="protein sequence ID" value="MBQ0930789.1"/>
    <property type="molecule type" value="Genomic_DNA"/>
</dbReference>
<dbReference type="PANTHER" id="PTHR30574:SF1">
    <property type="entry name" value="SULPHUR TRANSPORT DOMAIN-CONTAINING PROTEIN"/>
    <property type="match status" value="1"/>
</dbReference>
<comment type="similarity">
    <text evidence="8">Belongs to the TsuA/YedE (TC 9.B.102) family.</text>
</comment>
<evidence type="ECO:0000256" key="3">
    <source>
        <dbReference type="ARBA" id="ARBA00022475"/>
    </source>
</evidence>
<feature type="transmembrane region" description="Helical" evidence="9">
    <location>
        <begin position="108"/>
        <end position="126"/>
    </location>
</feature>
<comment type="subcellular location">
    <subcellularLocation>
        <location evidence="1">Cell inner membrane</location>
        <topology evidence="1">Multi-pass membrane protein</topology>
    </subcellularLocation>
</comment>
<dbReference type="InterPro" id="IPR007272">
    <property type="entry name" value="Sulf_transp_TsuA/YedE"/>
</dbReference>
<evidence type="ECO:0000256" key="7">
    <source>
        <dbReference type="ARBA" id="ARBA00023136"/>
    </source>
</evidence>
<evidence type="ECO:0000256" key="2">
    <source>
        <dbReference type="ARBA" id="ARBA00022448"/>
    </source>
</evidence>
<dbReference type="GO" id="GO:0005886">
    <property type="term" value="C:plasma membrane"/>
    <property type="evidence" value="ECO:0007669"/>
    <property type="project" value="UniProtKB-SubCell"/>
</dbReference>
<feature type="transmembrane region" description="Helical" evidence="9">
    <location>
        <begin position="70"/>
        <end position="87"/>
    </location>
</feature>
<evidence type="ECO:0000313" key="11">
    <source>
        <dbReference type="Proteomes" id="UP000676246"/>
    </source>
</evidence>
<name>A0A940Y5Y0_9BURK</name>
<dbReference type="Proteomes" id="UP000676246">
    <property type="component" value="Unassembled WGS sequence"/>
</dbReference>
<keyword evidence="3" id="KW-1003">Cell membrane</keyword>
<sequence>MRPFWNPLLAGIVLGLVLLLTFVLTGHGLGATGASTRLSAWLGGVIAPQATAANGYLGPLLENGNPLPSWITWQVLGVALGAGLSAWQAGRFRLQLDGLRSIGLGRRALTALAGGTLAGVGARVAAGCTSGLGLSGAATLAVAAFVFLATFFAAGLLASRLVRGI</sequence>
<reference evidence="10 11" key="1">
    <citation type="submission" date="2021-04" db="EMBL/GenBank/DDBJ databases">
        <title>The genome sequence of Ideonella sp. 3Y2.</title>
        <authorList>
            <person name="Liu Y."/>
        </authorList>
    </citation>
    <scope>NUCLEOTIDE SEQUENCE [LARGE SCALE GENOMIC DNA]</scope>
    <source>
        <strain evidence="10 11">3Y2</strain>
    </source>
</reference>
<dbReference type="Pfam" id="PF04143">
    <property type="entry name" value="Sulf_transp"/>
    <property type="match status" value="1"/>
</dbReference>